<gene>
    <name evidence="2" type="ORF">DAT39_011181</name>
</gene>
<evidence type="ECO:0000256" key="1">
    <source>
        <dbReference type="SAM" id="MobiDB-lite"/>
    </source>
</evidence>
<evidence type="ECO:0000313" key="3">
    <source>
        <dbReference type="Proteomes" id="UP000727407"/>
    </source>
</evidence>
<dbReference type="AlphaFoldDB" id="A0A8J4TPL0"/>
<organism evidence="2 3">
    <name type="scientific">Clarias magur</name>
    <name type="common">Asian catfish</name>
    <name type="synonym">Macropteronotus magur</name>
    <dbReference type="NCBI Taxonomy" id="1594786"/>
    <lineage>
        <taxon>Eukaryota</taxon>
        <taxon>Metazoa</taxon>
        <taxon>Chordata</taxon>
        <taxon>Craniata</taxon>
        <taxon>Vertebrata</taxon>
        <taxon>Euteleostomi</taxon>
        <taxon>Actinopterygii</taxon>
        <taxon>Neopterygii</taxon>
        <taxon>Teleostei</taxon>
        <taxon>Ostariophysi</taxon>
        <taxon>Siluriformes</taxon>
        <taxon>Clariidae</taxon>
        <taxon>Clarias</taxon>
    </lineage>
</organism>
<dbReference type="Proteomes" id="UP000727407">
    <property type="component" value="Unassembled WGS sequence"/>
</dbReference>
<evidence type="ECO:0000313" key="2">
    <source>
        <dbReference type="EMBL" id="KAF5899080.1"/>
    </source>
</evidence>
<keyword evidence="3" id="KW-1185">Reference proteome</keyword>
<feature type="non-terminal residue" evidence="2">
    <location>
        <position position="52"/>
    </location>
</feature>
<protein>
    <submittedName>
        <fullName evidence="2">Uncharacterized protein</fullName>
    </submittedName>
</protein>
<proteinExistence type="predicted"/>
<feature type="compositionally biased region" description="Polar residues" evidence="1">
    <location>
        <begin position="11"/>
        <end position="20"/>
    </location>
</feature>
<sequence>VHTHDLGLPLNTRNQETSSRQSACIDIMIARSRACLSVPSHHRDEENTDQHK</sequence>
<comment type="caution">
    <text evidence="2">The sequence shown here is derived from an EMBL/GenBank/DDBJ whole genome shotgun (WGS) entry which is preliminary data.</text>
</comment>
<name>A0A8J4TPL0_CLAMG</name>
<feature type="non-terminal residue" evidence="2">
    <location>
        <position position="1"/>
    </location>
</feature>
<dbReference type="EMBL" id="QNUK01000178">
    <property type="protein sequence ID" value="KAF5899080.1"/>
    <property type="molecule type" value="Genomic_DNA"/>
</dbReference>
<feature type="region of interest" description="Disordered" evidence="1">
    <location>
        <begin position="1"/>
        <end position="20"/>
    </location>
</feature>
<accession>A0A8J4TPL0</accession>
<reference evidence="2" key="1">
    <citation type="submission" date="2020-07" db="EMBL/GenBank/DDBJ databases">
        <title>Clarias magur genome sequencing, assembly and annotation.</title>
        <authorList>
            <person name="Kushwaha B."/>
            <person name="Kumar R."/>
            <person name="Das P."/>
            <person name="Joshi C.G."/>
            <person name="Kumar D."/>
            <person name="Nagpure N.S."/>
            <person name="Pandey M."/>
            <person name="Agarwal S."/>
            <person name="Srivastava S."/>
            <person name="Singh M."/>
            <person name="Sahoo L."/>
            <person name="Jayasankar P."/>
            <person name="Meher P.K."/>
            <person name="Koringa P.G."/>
            <person name="Iquebal M.A."/>
            <person name="Das S.P."/>
            <person name="Bit A."/>
            <person name="Patnaik S."/>
            <person name="Patel N."/>
            <person name="Shah T.M."/>
            <person name="Hinsu A."/>
            <person name="Jena J.K."/>
        </authorList>
    </citation>
    <scope>NUCLEOTIDE SEQUENCE</scope>
    <source>
        <strain evidence="2">CIFAMagur01</strain>
        <tissue evidence="2">Testis</tissue>
    </source>
</reference>